<protein>
    <recommendedName>
        <fullName evidence="4">DUF4806 domain-containing protein</fullName>
    </recommendedName>
</protein>
<feature type="region of interest" description="Disordered" evidence="1">
    <location>
        <begin position="64"/>
        <end position="129"/>
    </location>
</feature>
<accession>A0ABR0B738</accession>
<evidence type="ECO:0000313" key="3">
    <source>
        <dbReference type="Proteomes" id="UP001234178"/>
    </source>
</evidence>
<dbReference type="EMBL" id="JAOYFB010000040">
    <property type="protein sequence ID" value="KAK4037486.1"/>
    <property type="molecule type" value="Genomic_DNA"/>
</dbReference>
<evidence type="ECO:0000256" key="1">
    <source>
        <dbReference type="SAM" id="MobiDB-lite"/>
    </source>
</evidence>
<feature type="compositionally biased region" description="Basic and acidic residues" evidence="1">
    <location>
        <begin position="174"/>
        <end position="184"/>
    </location>
</feature>
<keyword evidence="3" id="KW-1185">Reference proteome</keyword>
<evidence type="ECO:0008006" key="4">
    <source>
        <dbReference type="Google" id="ProtNLM"/>
    </source>
</evidence>
<reference evidence="2 3" key="1">
    <citation type="journal article" date="2023" name="Nucleic Acids Res.">
        <title>The hologenome of Daphnia magna reveals possible DNA methylation and microbiome-mediated evolution of the host genome.</title>
        <authorList>
            <person name="Chaturvedi A."/>
            <person name="Li X."/>
            <person name="Dhandapani V."/>
            <person name="Marshall H."/>
            <person name="Kissane S."/>
            <person name="Cuenca-Cambronero M."/>
            <person name="Asole G."/>
            <person name="Calvet F."/>
            <person name="Ruiz-Romero M."/>
            <person name="Marangio P."/>
            <person name="Guigo R."/>
            <person name="Rago D."/>
            <person name="Mirbahai L."/>
            <person name="Eastwood N."/>
            <person name="Colbourne J.K."/>
            <person name="Zhou J."/>
            <person name="Mallon E."/>
            <person name="Orsini L."/>
        </authorList>
    </citation>
    <scope>NUCLEOTIDE SEQUENCE [LARGE SCALE GENOMIC DNA]</scope>
    <source>
        <strain evidence="2">LRV0_1</strain>
    </source>
</reference>
<gene>
    <name evidence="2" type="ORF">OUZ56_029519</name>
</gene>
<evidence type="ECO:0000313" key="2">
    <source>
        <dbReference type="EMBL" id="KAK4037486.1"/>
    </source>
</evidence>
<feature type="compositionally biased region" description="Acidic residues" evidence="1">
    <location>
        <begin position="150"/>
        <end position="173"/>
    </location>
</feature>
<feature type="region of interest" description="Disordered" evidence="1">
    <location>
        <begin position="147"/>
        <end position="187"/>
    </location>
</feature>
<feature type="compositionally biased region" description="Low complexity" evidence="1">
    <location>
        <begin position="115"/>
        <end position="126"/>
    </location>
</feature>
<comment type="caution">
    <text evidence="2">The sequence shown here is derived from an EMBL/GenBank/DDBJ whole genome shotgun (WGS) entry which is preliminary data.</text>
</comment>
<proteinExistence type="predicted"/>
<feature type="compositionally biased region" description="Polar residues" evidence="1">
    <location>
        <begin position="92"/>
        <end position="102"/>
    </location>
</feature>
<sequence>MESFKRDGQPNMIKNRKKRVTKPTDYKELSSSTECGRVMTIKRAQPKQTTKVLPPIIPVQFAERNARSKAKCSKKGQTNHITPGPGEKLINQKPNVSKQPTEALSAKGSTRAAPSLSSGSLSSGEEYASEDEAMPNINLVSSIINQSEDSLGDGDDDDLSQDEIEDEMEEEADQLVKSDERKSDQSANAVSFEIINNEEELLNALEEIGLQPEVSDVVGELNHPQKNLYVKQPDGVFTELTEEEIIKTITEKQSLMVPVNVARIIIEMKNDISRIKHALELLAIRSPGLDETHQSIPSEFSFPLDSLPVETEEDFATLFRALKDLPFRNHLKATLNLLGGTKIQEITRLILRALMGKALRLTYVAQKKNTGKKVFKETKMWPFVRDVIRSRFSEERKPDNQMILRSILTVLANSGDDEGGVARRKIITAVRRAAGEQEMKRLAALGNEDELAPVNLFMIYIDITVLVSPRYRSASRALANTVDNVKPALACHYIPIYLPVFW</sequence>
<name>A0ABR0B738_9CRUS</name>
<dbReference type="Proteomes" id="UP001234178">
    <property type="component" value="Unassembled WGS sequence"/>
</dbReference>
<organism evidence="2 3">
    <name type="scientific">Daphnia magna</name>
    <dbReference type="NCBI Taxonomy" id="35525"/>
    <lineage>
        <taxon>Eukaryota</taxon>
        <taxon>Metazoa</taxon>
        <taxon>Ecdysozoa</taxon>
        <taxon>Arthropoda</taxon>
        <taxon>Crustacea</taxon>
        <taxon>Branchiopoda</taxon>
        <taxon>Diplostraca</taxon>
        <taxon>Cladocera</taxon>
        <taxon>Anomopoda</taxon>
        <taxon>Daphniidae</taxon>
        <taxon>Daphnia</taxon>
    </lineage>
</organism>
<feature type="region of interest" description="Disordered" evidence="1">
    <location>
        <begin position="1"/>
        <end position="32"/>
    </location>
</feature>